<feature type="compositionally biased region" description="Basic and acidic residues" evidence="1">
    <location>
        <begin position="2212"/>
        <end position="2228"/>
    </location>
</feature>
<feature type="compositionally biased region" description="Basic and acidic residues" evidence="1">
    <location>
        <begin position="229"/>
        <end position="250"/>
    </location>
</feature>
<feature type="compositionally biased region" description="Basic and acidic residues" evidence="1">
    <location>
        <begin position="1041"/>
        <end position="1064"/>
    </location>
</feature>
<feature type="region of interest" description="Disordered" evidence="1">
    <location>
        <begin position="190"/>
        <end position="374"/>
    </location>
</feature>
<evidence type="ECO:0000313" key="4">
    <source>
        <dbReference type="Proteomes" id="UP000095284"/>
    </source>
</evidence>
<dbReference type="EMBL" id="CAJFCV020000005">
    <property type="protein sequence ID" value="CAG9121165.1"/>
    <property type="molecule type" value="Genomic_DNA"/>
</dbReference>
<feature type="compositionally biased region" description="Low complexity" evidence="1">
    <location>
        <begin position="263"/>
        <end position="275"/>
    </location>
</feature>
<feature type="compositionally biased region" description="Polar residues" evidence="1">
    <location>
        <begin position="731"/>
        <end position="741"/>
    </location>
</feature>
<dbReference type="Proteomes" id="UP000095284">
    <property type="component" value="Unplaced"/>
</dbReference>
<feature type="compositionally biased region" description="Basic and acidic residues" evidence="1">
    <location>
        <begin position="2370"/>
        <end position="2379"/>
    </location>
</feature>
<feature type="compositionally biased region" description="Basic and acidic residues" evidence="1">
    <location>
        <begin position="905"/>
        <end position="918"/>
    </location>
</feature>
<feature type="compositionally biased region" description="Basic and acidic residues" evidence="1">
    <location>
        <begin position="567"/>
        <end position="583"/>
    </location>
</feature>
<sequence length="2584" mass="291747">MAPGPGRNFGTSAGFQVHPEARSERHVIKTTSTKGRTISHNTITKHDVISRSNQARGKSSTSMSTERPAKQQKTRQKKCPQISGCSKFAKLLDILSGGCLPSPTRNQNFEPSERPQSPQIVINYNFGDAGSTGVRSLLDGLLTSEEKRKLLKSLLLNNFDSCGTCQCLTAKGHVRAEDCRFNIEKGDIDEENEHTKQSSSDDADNAESEQSHSIEVEYTNISGSKSKRNREQQYKVHDTPDVQKKVDIIRNTEVLSNSDTQDESSPTEQSSVSSENLDEINEVGYQGNNNGKSVTKHTQKVEKLPSNQEASRENHRHGSTSYESVDEESPERHFDYQTKDDKDDGKRRETTHISDLDEAQKQKPKASRYVEKSRETHHEIADSKLQWYIKHFGEIERAEKGQPGDEIVTVIERDAPTFTEKHDEGNEHITHHSTSTTFTKHKSYSTHVIHGTSTSKNSKYRMLRGHGDNQKDKEMIEKFNRLPDSDSESSKEVITSMKSGTHSRLTTSEAKTKIYSVKHIKRKYWKQLPIAEIVYEEDRSGEVIEGTVKVKYFNGYNPKRLRDFDRARATEKKVQKDIKEADSRQSSSDEDDFPISSDEVSIRKRKVNRQIEKDEQEEKEIGIPSSLEHPDAIPRKKKAKTRRREQGFLEISASNESSNKQTPDAHLPISHKPMSKYDSTSKDESKEVLETSASNEKEAKERKNKTARNEKVIPSESEGPETVKRKRLGGSHSTSSNQASSESDEHQASTLVKYKNTSFKLGVPMRKQKTPESQEELEISRKHRINGTTKVQTAGGKKLRDSQGSYEESREVVDLSASSEKSKRRKNQHLNEKEGTSSTGDNEKTKKERAMMDKNGSNESDELLEIKTRRQIKDKFRLENSKQSSPEATDKAKIQVSSVKNRTRSALERSTENVDKILDTSVSGKRYSVSSKHGKGRKNQYPSKTDDSESHEIGWPKNQKSTVPGHEVSEETSEKGVNPKNPKDLTTAFDKHPNNRDKINRHGSEGSEEDKEIVDISASPEARRFEKGHEDAKTPKRRHSHKDDVDDGAWSKEDDVSTSHEVRSSSRQRVQLDGSNNKTPNEAYDTKVKHRSSTNFTIETSKIPVKGKARNRDDKSAVDGLSEEFEGTRRFDKGSHKDEDRSIQAHDVKNITIKSGQSVNEKHKSHERSDEDDEVIDISASKEDDKIKMPRQNKDGVSDEVNSNKKVHENEGKTNPGIERRGSKKYPKEGLRKRDEWSKEEKDIHDGSASEEDHLSKHPQENGTEEPSSEVLKRKTKTKYVDSKKTSMTGVKINTKDRNDEHNKNLERSEGRIPRKDMTEGPINEVLESAAKKKNADSTENATTAVKINTKDRNDEHLDSKVYKSHTSSTEKHEGASPRSNENAQSRRVSGTSSSETASKNIDSTKTAATAVKITTQDRNDEHLERSEEKMEKLYPSGSKEARNKAIYKSHPSSTEKHEGTGRVAPQSNKNTQSRKASGSSFQKSGARSIERDGSLMKSASKEEKDKSKSNEIKDSAKLKPDKSTNTPHDKEEEQRARNSQISTKIHVTGSSADQNNESRQKNKKKSSSSIQTPDDHLPISHQPMREHDSKTQDESKEVFEISASNEKEGIKSKNKMERNGKGIPSETESLETIKRKRLGGSHSTSSHQVSSEHDDHQASASGKLKITSSRLGAPIRKQKTPESQEELEILSRKHHINGTTKLRTSDGRKLRDSQGTYEESTEILDLSVSSKNSKRSKNNNQHAKEKESTSVDNKEMKKMKLKNSSFERRAPMQNHKTPVSQEELEISRKHHINVTSELQTSGRKKLRDSQGTYEESTEVLDLSVSSEKSKRSNKDSQHSNKKERMPSTVDSKETRKMELKNTISKLGAPIRTQKTPENQEELEISRKHRINGTIKVQTPGGRKLRDSQGSYEESEEILDLSVSGEKSKRRKNDKQHVRERESTSVDNKKMKKTKLKNTSLEQKAPIQNQKTPESQELEISGKRHINVTSKLRLSIDRGKNLRDSQGSYEESKEVLDLSVSGEKSKDGKNDNKHSKEKESTSVDNKEMKKMKLRNASFERRAPTQNHRTPESQDELEISRKHQINVTSKLQTSGDRKLRDSQGSYEESTEVLDLSVSREKRKDRKNQHSKVMPTTADNKKTKQMELRNTSSRLGAPIRKQETPESQEELEISRKHHINGTIKLQTSGGRKLRDSQGSYEESKEVLDLSVSTEKSKGRKNDNHHSKGKESMPSTGESKKTKKMELQTTISKLGVPIQNHKTPESQEELGISRKHHVNVTSKLQASGGRKLRDSQGSYEESKEVLDLSVSSEKSKGGKNQHFNEQETVDDKKTMKTKPIKDKNGPNESDELLEIKTRRQIKDKFSLTNSEKSFPEATDRPKTLLTSAKNRTRAGSERSAENEDKILDITVAGKARLQNEKKNENSIKATKNEKSRGIEAFKKQKMTKKDSITEPAQRTHVVKTSGGELGNKLKTHSEEDDETFDVTSHEIKEKRVNKEEHRTGTHIPQSAESHGENSGISRLMGQRKPTDTKSPKEERITSVSQKTKEKTGKTKKAASEESDEILEISSSNEKKDRKAPKNALAHA</sequence>
<evidence type="ECO:0000313" key="2">
    <source>
        <dbReference type="EMBL" id="CAD5230248.1"/>
    </source>
</evidence>
<feature type="compositionally biased region" description="Basic and acidic residues" evidence="1">
    <location>
        <begin position="864"/>
        <end position="880"/>
    </location>
</feature>
<evidence type="ECO:0000313" key="6">
    <source>
        <dbReference type="WBParaSite" id="BXY_0522900.1"/>
    </source>
</evidence>
<evidence type="ECO:0000256" key="1">
    <source>
        <dbReference type="SAM" id="MobiDB-lite"/>
    </source>
</evidence>
<feature type="region of interest" description="Disordered" evidence="1">
    <location>
        <begin position="567"/>
        <end position="2584"/>
    </location>
</feature>
<feature type="compositionally biased region" description="Polar residues" evidence="1">
    <location>
        <begin position="2084"/>
        <end position="2093"/>
    </location>
</feature>
<accession>A0A1I7RWW6</accession>
<feature type="compositionally biased region" description="Polar residues" evidence="1">
    <location>
        <begin position="1065"/>
        <end position="1080"/>
    </location>
</feature>
<feature type="compositionally biased region" description="Basic and acidic residues" evidence="1">
    <location>
        <begin position="1828"/>
        <end position="1860"/>
    </location>
</feature>
<feature type="compositionally biased region" description="Polar residues" evidence="1">
    <location>
        <begin position="1338"/>
        <end position="1347"/>
    </location>
</feature>
<feature type="compositionally biased region" description="Basic and acidic residues" evidence="1">
    <location>
        <begin position="989"/>
        <end position="1005"/>
    </location>
</feature>
<feature type="compositionally biased region" description="Low complexity" evidence="1">
    <location>
        <begin position="1405"/>
        <end position="1415"/>
    </location>
</feature>
<feature type="compositionally biased region" description="Polar residues" evidence="1">
    <location>
        <begin position="2503"/>
        <end position="2517"/>
    </location>
</feature>
<feature type="compositionally biased region" description="Basic residues" evidence="1">
    <location>
        <begin position="2119"/>
        <end position="2128"/>
    </location>
</feature>
<feature type="compositionally biased region" description="Basic and acidic residues" evidence="1">
    <location>
        <begin position="2391"/>
        <end position="2404"/>
    </location>
</feature>
<feature type="compositionally biased region" description="Polar residues" evidence="1">
    <location>
        <begin position="1538"/>
        <end position="1558"/>
    </location>
</feature>
<feature type="compositionally biased region" description="Basic and acidic residues" evidence="1">
    <location>
        <begin position="1489"/>
        <end position="1537"/>
    </location>
</feature>
<feature type="compositionally biased region" description="Basic and acidic residues" evidence="1">
    <location>
        <begin position="829"/>
        <end position="852"/>
    </location>
</feature>
<dbReference type="Proteomes" id="UP000659654">
    <property type="component" value="Unassembled WGS sequence"/>
</dbReference>
<feature type="compositionally biased region" description="Polar residues" evidence="1">
    <location>
        <begin position="50"/>
        <end position="65"/>
    </location>
</feature>
<feature type="compositionally biased region" description="Basic and acidic residues" evidence="1">
    <location>
        <begin position="1935"/>
        <end position="1949"/>
    </location>
</feature>
<feature type="compositionally biased region" description="Basic and acidic residues" evidence="1">
    <location>
        <begin position="1180"/>
        <end position="1260"/>
    </location>
</feature>
<feature type="compositionally biased region" description="Polar residues" evidence="1">
    <location>
        <begin position="29"/>
        <end position="42"/>
    </location>
</feature>
<feature type="compositionally biased region" description="Basic and acidic residues" evidence="1">
    <location>
        <begin position="2525"/>
        <end position="2549"/>
    </location>
</feature>
<feature type="compositionally biased region" description="Basic and acidic residues" evidence="1">
    <location>
        <begin position="1574"/>
        <end position="1621"/>
    </location>
</feature>
<feature type="region of interest" description="Disordered" evidence="1">
    <location>
        <begin position="1"/>
        <end position="78"/>
    </location>
</feature>
<feature type="compositionally biased region" description="Basic and acidic residues" evidence="1">
    <location>
        <begin position="1294"/>
        <end position="1319"/>
    </location>
</feature>
<feature type="compositionally biased region" description="Polar residues" evidence="1">
    <location>
        <begin position="1960"/>
        <end position="1975"/>
    </location>
</feature>
<gene>
    <name evidence="2" type="ORF">BXYJ_LOCUS10892</name>
</gene>
<feature type="compositionally biased region" description="Polar residues" evidence="1">
    <location>
        <begin position="1466"/>
        <end position="1486"/>
    </location>
</feature>
<feature type="compositionally biased region" description="Basic and acidic residues" evidence="1">
    <location>
        <begin position="2319"/>
        <end position="2342"/>
    </location>
</feature>
<organism evidence="4 6">
    <name type="scientific">Bursaphelenchus xylophilus</name>
    <name type="common">Pinewood nematode worm</name>
    <name type="synonym">Aphelenchoides xylophilus</name>
    <dbReference type="NCBI Taxonomy" id="6326"/>
    <lineage>
        <taxon>Eukaryota</taxon>
        <taxon>Metazoa</taxon>
        <taxon>Ecdysozoa</taxon>
        <taxon>Nematoda</taxon>
        <taxon>Chromadorea</taxon>
        <taxon>Rhabditida</taxon>
        <taxon>Tylenchina</taxon>
        <taxon>Tylenchomorpha</taxon>
        <taxon>Aphelenchoidea</taxon>
        <taxon>Aphelenchoididae</taxon>
        <taxon>Bursaphelenchus</taxon>
    </lineage>
</organism>
<feature type="compositionally biased region" description="Basic and acidic residues" evidence="1">
    <location>
        <begin position="1743"/>
        <end position="1759"/>
    </location>
</feature>
<feature type="compositionally biased region" description="Basic and acidic residues" evidence="1">
    <location>
        <begin position="679"/>
        <end position="701"/>
    </location>
</feature>
<feature type="compositionally biased region" description="Basic and acidic residues" evidence="1">
    <location>
        <begin position="2023"/>
        <end position="2050"/>
    </location>
</feature>
<feature type="compositionally biased region" description="Basic and acidic residues" evidence="1">
    <location>
        <begin position="1021"/>
        <end position="1034"/>
    </location>
</feature>
<dbReference type="EMBL" id="CAJFDI010000005">
    <property type="protein sequence ID" value="CAD5230248.1"/>
    <property type="molecule type" value="Genomic_DNA"/>
</dbReference>
<protein>
    <submittedName>
        <fullName evidence="2">(pine wood nematode) hypothetical protein</fullName>
    </submittedName>
</protein>
<evidence type="ECO:0000313" key="5">
    <source>
        <dbReference type="Proteomes" id="UP000659654"/>
    </source>
</evidence>
<reference evidence="6" key="1">
    <citation type="submission" date="2016-11" db="UniProtKB">
        <authorList>
            <consortium name="WormBaseParasite"/>
        </authorList>
    </citation>
    <scope>IDENTIFICATION</scope>
</reference>
<feature type="compositionally biased region" description="Basic and acidic residues" evidence="1">
    <location>
        <begin position="1994"/>
        <end position="2003"/>
    </location>
</feature>
<feature type="compositionally biased region" description="Basic and acidic residues" evidence="1">
    <location>
        <begin position="330"/>
        <end position="361"/>
    </location>
</feature>
<feature type="compositionally biased region" description="Basic and acidic residues" evidence="1">
    <location>
        <begin position="1349"/>
        <end position="1362"/>
    </location>
</feature>
<name>A0A1I7RWW6_BURXY</name>
<feature type="compositionally biased region" description="Polar residues" evidence="1">
    <location>
        <begin position="920"/>
        <end position="931"/>
    </location>
</feature>
<dbReference type="Proteomes" id="UP000582659">
    <property type="component" value="Unassembled WGS sequence"/>
</dbReference>
<feature type="compositionally biased region" description="Basic and acidic residues" evidence="1">
    <location>
        <begin position="2484"/>
        <end position="2500"/>
    </location>
</feature>
<feature type="compositionally biased region" description="Basic and acidic residues" evidence="1">
    <location>
        <begin position="944"/>
        <end position="954"/>
    </location>
</feature>
<feature type="compositionally biased region" description="Basic and acidic residues" evidence="1">
    <location>
        <begin position="1126"/>
        <end position="1149"/>
    </location>
</feature>
<feature type="compositionally biased region" description="Basic and acidic residues" evidence="1">
    <location>
        <begin position="1416"/>
        <end position="1433"/>
    </location>
</feature>
<keyword evidence="5" id="KW-1185">Reference proteome</keyword>
<reference evidence="3" key="2">
    <citation type="submission" date="2020-08" db="EMBL/GenBank/DDBJ databases">
        <authorList>
            <person name="Kikuchi T."/>
        </authorList>
    </citation>
    <scope>NUCLEOTIDE SEQUENCE</scope>
    <source>
        <strain evidence="2">Ka4C1</strain>
    </source>
</reference>
<proteinExistence type="predicted"/>
<feature type="compositionally biased region" description="Polar residues" evidence="1">
    <location>
        <begin position="652"/>
        <end position="662"/>
    </location>
</feature>
<feature type="compositionally biased region" description="Polar residues" evidence="1">
    <location>
        <begin position="1378"/>
        <end position="1404"/>
    </location>
</feature>
<feature type="compositionally biased region" description="Basic and acidic residues" evidence="1">
    <location>
        <begin position="1160"/>
        <end position="1169"/>
    </location>
</feature>
<evidence type="ECO:0000313" key="3">
    <source>
        <dbReference type="EMBL" id="CAG9121165.1"/>
    </source>
</evidence>
<feature type="compositionally biased region" description="Basic and acidic residues" evidence="1">
    <location>
        <begin position="1704"/>
        <end position="1713"/>
    </location>
</feature>
<dbReference type="WBParaSite" id="BXY_0522900.1">
    <property type="protein sequence ID" value="BXY_0522900.1"/>
    <property type="gene ID" value="BXY_0522900"/>
</dbReference>
<feature type="compositionally biased region" description="Basic and acidic residues" evidence="1">
    <location>
        <begin position="2414"/>
        <end position="2449"/>
    </location>
</feature>
<feature type="compositionally biased region" description="Basic and acidic residues" evidence="1">
    <location>
        <begin position="2350"/>
        <end position="2362"/>
    </location>
</feature>